<dbReference type="eggNOG" id="ENOG502ZB6R">
    <property type="taxonomic scope" value="Bacteria"/>
</dbReference>
<dbReference type="OrthoDB" id="922461at2"/>
<reference evidence="1 2" key="1">
    <citation type="journal article" date="2009" name="Stand. Genomic Sci.">
        <title>Complete genome sequence of Dyadobacter fermentans type strain (NS114).</title>
        <authorList>
            <person name="Lang E."/>
            <person name="Lapidus A."/>
            <person name="Chertkov O."/>
            <person name="Brettin T."/>
            <person name="Detter J.C."/>
            <person name="Han C."/>
            <person name="Copeland A."/>
            <person name="Glavina Del Rio T."/>
            <person name="Nolan M."/>
            <person name="Chen F."/>
            <person name="Lucas S."/>
            <person name="Tice H."/>
            <person name="Cheng J.F."/>
            <person name="Land M."/>
            <person name="Hauser L."/>
            <person name="Chang Y.J."/>
            <person name="Jeffries C.D."/>
            <person name="Kopitz M."/>
            <person name="Bruce D."/>
            <person name="Goodwin L."/>
            <person name="Pitluck S."/>
            <person name="Ovchinnikova G."/>
            <person name="Pati A."/>
            <person name="Ivanova N."/>
            <person name="Mavrommatis K."/>
            <person name="Chen A."/>
            <person name="Palaniappan K."/>
            <person name="Chain P."/>
            <person name="Bristow J."/>
            <person name="Eisen J.A."/>
            <person name="Markowitz V."/>
            <person name="Hugenholtz P."/>
            <person name="Goker M."/>
            <person name="Rohde M."/>
            <person name="Kyrpides N.C."/>
            <person name="Klenk H.P."/>
        </authorList>
    </citation>
    <scope>NUCLEOTIDE SEQUENCE [LARGE SCALE GENOMIC DNA]</scope>
    <source>
        <strain evidence="2">ATCC 700827 / DSM 18053 / CIP 107007 / KCTC 52180 / NS114</strain>
    </source>
</reference>
<evidence type="ECO:0000313" key="2">
    <source>
        <dbReference type="Proteomes" id="UP000002011"/>
    </source>
</evidence>
<dbReference type="AlphaFoldDB" id="C6VSR3"/>
<evidence type="ECO:0000313" key="1">
    <source>
        <dbReference type="EMBL" id="ACT92885.1"/>
    </source>
</evidence>
<evidence type="ECO:0008006" key="3">
    <source>
        <dbReference type="Google" id="ProtNLM"/>
    </source>
</evidence>
<dbReference type="RefSeq" id="WP_015811139.1">
    <property type="nucleotide sequence ID" value="NC_013037.1"/>
</dbReference>
<keyword evidence="2" id="KW-1185">Reference proteome</keyword>
<name>C6VSR3_DYAFD</name>
<dbReference type="HOGENOM" id="CLU_862588_0_0_10"/>
<accession>C6VSR3</accession>
<dbReference type="Proteomes" id="UP000002011">
    <property type="component" value="Chromosome"/>
</dbReference>
<sequence>MTYLSAVPQAATTWDEICYPVESIMLGDLLPEYDIVASDRQQLIVGEPFGQRKTVFGIQSAGYTIIPNHLIRQAVDRLFTGYELQIKHTVTGEFSISIILAEELAIGEEHLRRSIIVTNGYNGKTPFSIQGRTLTSDLGQSAGSMYRALCQNGLVGWADSFADLGHYQNWLSGQSPGAARSAQGKAKPAVGIDQPAQLRKQKGYQSADELELLLVESLSGLHRELKRQPALTAMVYEHLQRKQVTREDERILRSLPIPAQLARQAYDRMRIEQRLLGGTASYWLMYNAVNYALFTARSSLTLNDRYKLDERVFHQLAAMALG</sequence>
<dbReference type="STRING" id="471854.Dfer_1643"/>
<dbReference type="EMBL" id="CP001619">
    <property type="protein sequence ID" value="ACT92885.1"/>
    <property type="molecule type" value="Genomic_DNA"/>
</dbReference>
<gene>
    <name evidence="1" type="ordered locus">Dfer_1643</name>
</gene>
<dbReference type="KEGG" id="dfe:Dfer_1643"/>
<organism evidence="1 2">
    <name type="scientific">Dyadobacter fermentans (strain ATCC 700827 / DSM 18053 / CIP 107007 / KCTC 52180 / NS114)</name>
    <dbReference type="NCBI Taxonomy" id="471854"/>
    <lineage>
        <taxon>Bacteria</taxon>
        <taxon>Pseudomonadati</taxon>
        <taxon>Bacteroidota</taxon>
        <taxon>Cytophagia</taxon>
        <taxon>Cytophagales</taxon>
        <taxon>Spirosomataceae</taxon>
        <taxon>Dyadobacter</taxon>
    </lineage>
</organism>
<proteinExistence type="predicted"/>
<protein>
    <recommendedName>
        <fullName evidence="3">DUF932 domain-containing protein</fullName>
    </recommendedName>
</protein>